<evidence type="ECO:0000256" key="5">
    <source>
        <dbReference type="SAM" id="Phobius"/>
    </source>
</evidence>
<dbReference type="GO" id="GO:0022857">
    <property type="term" value="F:transmembrane transporter activity"/>
    <property type="evidence" value="ECO:0007669"/>
    <property type="project" value="InterPro"/>
</dbReference>
<dbReference type="OrthoDB" id="419734at2759"/>
<evidence type="ECO:0000256" key="2">
    <source>
        <dbReference type="ARBA" id="ARBA00022692"/>
    </source>
</evidence>
<feature type="transmembrane region" description="Helical" evidence="5">
    <location>
        <begin position="23"/>
        <end position="43"/>
    </location>
</feature>
<dbReference type="Proteomes" id="UP000085678">
    <property type="component" value="Unplaced"/>
</dbReference>
<dbReference type="GO" id="GO:0016020">
    <property type="term" value="C:membrane"/>
    <property type="evidence" value="ECO:0007669"/>
    <property type="project" value="UniProtKB-SubCell"/>
</dbReference>
<evidence type="ECO:0000256" key="3">
    <source>
        <dbReference type="ARBA" id="ARBA00022989"/>
    </source>
</evidence>
<dbReference type="Gene3D" id="1.20.1250.20">
    <property type="entry name" value="MFS general substrate transporter like domains"/>
    <property type="match status" value="2"/>
</dbReference>
<evidence type="ECO:0000256" key="1">
    <source>
        <dbReference type="ARBA" id="ARBA00004141"/>
    </source>
</evidence>
<evidence type="ECO:0000313" key="6">
    <source>
        <dbReference type="Proteomes" id="UP000085678"/>
    </source>
</evidence>
<dbReference type="InParanoid" id="A0A1S3KFG1"/>
<feature type="transmembrane region" description="Helical" evidence="5">
    <location>
        <begin position="428"/>
        <end position="455"/>
    </location>
</feature>
<dbReference type="RefSeq" id="XP_013421373.1">
    <property type="nucleotide sequence ID" value="XM_013565919.1"/>
</dbReference>
<dbReference type="InterPro" id="IPR036259">
    <property type="entry name" value="MFS_trans_sf"/>
</dbReference>
<feature type="transmembrane region" description="Helical" evidence="5">
    <location>
        <begin position="270"/>
        <end position="297"/>
    </location>
</feature>
<organism evidence="6 7">
    <name type="scientific">Lingula anatina</name>
    <name type="common">Brachiopod</name>
    <name type="synonym">Lingula unguis</name>
    <dbReference type="NCBI Taxonomy" id="7574"/>
    <lineage>
        <taxon>Eukaryota</taxon>
        <taxon>Metazoa</taxon>
        <taxon>Spiralia</taxon>
        <taxon>Lophotrochozoa</taxon>
        <taxon>Brachiopoda</taxon>
        <taxon>Linguliformea</taxon>
        <taxon>Lingulata</taxon>
        <taxon>Lingulida</taxon>
        <taxon>Linguloidea</taxon>
        <taxon>Lingulidae</taxon>
        <taxon>Lingula</taxon>
    </lineage>
</organism>
<keyword evidence="6" id="KW-1185">Reference proteome</keyword>
<protein>
    <submittedName>
        <fullName evidence="7">Solute carrier family 46 member 3</fullName>
    </submittedName>
</protein>
<feature type="transmembrane region" description="Helical" evidence="5">
    <location>
        <begin position="202"/>
        <end position="224"/>
    </location>
</feature>
<dbReference type="FunCoup" id="A0A1S3KFG1">
    <property type="interactions" value="58"/>
</dbReference>
<dbReference type="AlphaFoldDB" id="A0A1S3KFG1"/>
<feature type="transmembrane region" description="Helical" evidence="5">
    <location>
        <begin position="135"/>
        <end position="160"/>
    </location>
</feature>
<feature type="transmembrane region" description="Helical" evidence="5">
    <location>
        <begin position="363"/>
        <end position="387"/>
    </location>
</feature>
<feature type="transmembrane region" description="Helical" evidence="5">
    <location>
        <begin position="309"/>
        <end position="328"/>
    </location>
</feature>
<dbReference type="GeneID" id="106181518"/>
<evidence type="ECO:0000256" key="4">
    <source>
        <dbReference type="ARBA" id="ARBA00023136"/>
    </source>
</evidence>
<feature type="transmembrane region" description="Helical" evidence="5">
    <location>
        <begin position="340"/>
        <end position="357"/>
    </location>
</feature>
<accession>A0A1S3KFG1</accession>
<proteinExistence type="predicted"/>
<keyword evidence="2 5" id="KW-0812">Transmembrane</keyword>
<gene>
    <name evidence="7" type="primary">LOC106181518</name>
</gene>
<comment type="subcellular location">
    <subcellularLocation>
        <location evidence="1">Membrane</location>
        <topology evidence="1">Multi-pass membrane protein</topology>
    </subcellularLocation>
</comment>
<keyword evidence="4 5" id="KW-0472">Membrane</keyword>
<name>A0A1S3KFG1_LINAN</name>
<dbReference type="Pfam" id="PF07690">
    <property type="entry name" value="MFS_1"/>
    <property type="match status" value="1"/>
</dbReference>
<sequence>MSLRQWWDEHKHEPRLIVSVEPAIFFFMLSLFITLPSVQALFIQKVCLREFHSEMVCHNLTNNPEKMDYVQSKVSRWVLLNTCSETFPSMITAVFMGSWGDNVNRKIPIVVPAVGGLLMMVNLVLNSFYMNWHPAFILISNFVYGVLGGFASFLMAVFSYVSVISGGEKERLIRISICEGLMQLSGAVGFALSGLLVKYTGFTYTFVFTMASMGVALLYSVLWIKNPPPVGGRGVGTEEPRSLCARLFDCKHFVAAVKCYFVRREGYKRLILWLSLVAFMIGMITIGGGADVCLLYLNYTIPGWNLVLYGIYNALRMILMTIFLLFILPVIKRFFSIQDTTVGIIGLVSNTAGQLLLAFCKTIWMVMLVPVVNMLAGAGSTALRAIIAKMVSVNEQGKVFAFVGVAQSLSMLIASLIFNNLYPATLHFFPGLTFLVCAFLLMVAVGLTIIIRVYIPKEGIQMSQYASQEKSPLLVNEDTS</sequence>
<dbReference type="PANTHER" id="PTHR23507">
    <property type="entry name" value="ZGC:174356"/>
    <property type="match status" value="1"/>
</dbReference>
<reference evidence="7" key="1">
    <citation type="submission" date="2025-08" db="UniProtKB">
        <authorList>
            <consortium name="RefSeq"/>
        </authorList>
    </citation>
    <scope>IDENTIFICATION</scope>
    <source>
        <tissue evidence="7">Gonads</tissue>
    </source>
</reference>
<evidence type="ECO:0000313" key="7">
    <source>
        <dbReference type="RefSeq" id="XP_013421373.1"/>
    </source>
</evidence>
<feature type="transmembrane region" description="Helical" evidence="5">
    <location>
        <begin position="109"/>
        <end position="129"/>
    </location>
</feature>
<dbReference type="KEGG" id="lak:106181518"/>
<dbReference type="SUPFAM" id="SSF103473">
    <property type="entry name" value="MFS general substrate transporter"/>
    <property type="match status" value="1"/>
</dbReference>
<feature type="transmembrane region" description="Helical" evidence="5">
    <location>
        <begin position="399"/>
        <end position="422"/>
    </location>
</feature>
<dbReference type="InterPro" id="IPR011701">
    <property type="entry name" value="MFS"/>
</dbReference>
<dbReference type="PANTHER" id="PTHR23507:SF1">
    <property type="entry name" value="FI18259P1-RELATED"/>
    <property type="match status" value="1"/>
</dbReference>
<keyword evidence="3 5" id="KW-1133">Transmembrane helix</keyword>